<dbReference type="STRING" id="553973.CLOHYLEM_06217"/>
<dbReference type="Proteomes" id="UP000004893">
    <property type="component" value="Unassembled WGS sequence"/>
</dbReference>
<dbReference type="AlphaFoldDB" id="C0C2B1"/>
<gene>
    <name evidence="1" type="ORF">CLOHYLEM_06217</name>
</gene>
<reference evidence="1" key="1">
    <citation type="submission" date="2009-02" db="EMBL/GenBank/DDBJ databases">
        <authorList>
            <person name="Fulton L."/>
            <person name="Clifton S."/>
            <person name="Fulton B."/>
            <person name="Xu J."/>
            <person name="Minx P."/>
            <person name="Pepin K.H."/>
            <person name="Johnson M."/>
            <person name="Bhonagiri V."/>
            <person name="Nash W.E."/>
            <person name="Mardis E.R."/>
            <person name="Wilson R.K."/>
        </authorList>
    </citation>
    <scope>NUCLEOTIDE SEQUENCE [LARGE SCALE GENOMIC DNA]</scope>
    <source>
        <strain evidence="1">DSM 15053</strain>
    </source>
</reference>
<evidence type="ECO:0000313" key="2">
    <source>
        <dbReference type="Proteomes" id="UP000004893"/>
    </source>
</evidence>
<name>C0C2B1_9FIRM</name>
<reference evidence="1" key="2">
    <citation type="submission" date="2013-06" db="EMBL/GenBank/DDBJ databases">
        <title>Draft genome sequence of Clostridium hylemonae (DSM 15053).</title>
        <authorList>
            <person name="Sudarsanam P."/>
            <person name="Ley R."/>
            <person name="Guruge J."/>
            <person name="Turnbaugh P.J."/>
            <person name="Mahowald M."/>
            <person name="Liep D."/>
            <person name="Gordon J."/>
        </authorList>
    </citation>
    <scope>NUCLEOTIDE SEQUENCE</scope>
    <source>
        <strain evidence="1">DSM 15053</strain>
    </source>
</reference>
<accession>C0C2B1</accession>
<dbReference type="EMBL" id="ABYI02000023">
    <property type="protein sequence ID" value="EEG73535.1"/>
    <property type="molecule type" value="Genomic_DNA"/>
</dbReference>
<keyword evidence="2" id="KW-1185">Reference proteome</keyword>
<dbReference type="HOGENOM" id="CLU_1021978_0_0_9"/>
<organism evidence="1 2">
    <name type="scientific">[Clostridium] hylemonae DSM 15053</name>
    <dbReference type="NCBI Taxonomy" id="553973"/>
    <lineage>
        <taxon>Bacteria</taxon>
        <taxon>Bacillati</taxon>
        <taxon>Bacillota</taxon>
        <taxon>Clostridia</taxon>
        <taxon>Lachnospirales</taxon>
        <taxon>Lachnospiraceae</taxon>
    </lineage>
</organism>
<sequence>MGGRQMKKKIDDWLASVCWTKSNLFFGPIKRTDDPAKVHPGVPQFDAHMKKGRRMSIRSAHIKSAVFDQGGFRSAVSSVPDYTAEDITDEELKTVLPGETVPAGTVRADLLGKIDTVADYVDDEWIPYPAPAGGSAEPDSVAKILAGGDYLRREECTFTFAIKDNSNAVITRRGKYDGDRLYIEVTAASIMDSVAVQYRQSNFAGKNPEDKVVAFLLVGDAPVNDDDASSWRAEIPMPADCTVGNAVLIFRKLAGNEIRKEFKNLFFKREAQ</sequence>
<evidence type="ECO:0000313" key="1">
    <source>
        <dbReference type="EMBL" id="EEG73535.1"/>
    </source>
</evidence>
<protein>
    <submittedName>
        <fullName evidence="1">Uncharacterized protein</fullName>
    </submittedName>
</protein>
<proteinExistence type="predicted"/>
<comment type="caution">
    <text evidence="1">The sequence shown here is derived from an EMBL/GenBank/DDBJ whole genome shotgun (WGS) entry which is preliminary data.</text>
</comment>